<dbReference type="SUPFAM" id="SSF88723">
    <property type="entry name" value="PIN domain-like"/>
    <property type="match status" value="1"/>
</dbReference>
<evidence type="ECO:0000256" key="2">
    <source>
        <dbReference type="ARBA" id="ARBA00022649"/>
    </source>
</evidence>
<keyword evidence="6 8" id="KW-0460">Magnesium</keyword>
<evidence type="ECO:0000256" key="8">
    <source>
        <dbReference type="HAMAP-Rule" id="MF_00265"/>
    </source>
</evidence>
<dbReference type="PANTHER" id="PTHR33653:SF1">
    <property type="entry name" value="RIBONUCLEASE VAPC2"/>
    <property type="match status" value="1"/>
</dbReference>
<evidence type="ECO:0000256" key="5">
    <source>
        <dbReference type="ARBA" id="ARBA00022801"/>
    </source>
</evidence>
<comment type="function">
    <text evidence="8">Toxic component of a toxin-antitoxin (TA) system. An RNase.</text>
</comment>
<dbReference type="HAMAP" id="MF_00265">
    <property type="entry name" value="VapC_Nob1"/>
    <property type="match status" value="1"/>
</dbReference>
<accession>A0A1C1YVP5</accession>
<organism evidence="10 11">
    <name type="scientific">Hoeflea olei</name>
    <dbReference type="NCBI Taxonomy" id="1480615"/>
    <lineage>
        <taxon>Bacteria</taxon>
        <taxon>Pseudomonadati</taxon>
        <taxon>Pseudomonadota</taxon>
        <taxon>Alphaproteobacteria</taxon>
        <taxon>Hyphomicrobiales</taxon>
        <taxon>Rhizobiaceae</taxon>
        <taxon>Hoeflea</taxon>
    </lineage>
</organism>
<feature type="binding site" evidence="8">
    <location>
        <position position="4"/>
    </location>
    <ligand>
        <name>Mg(2+)</name>
        <dbReference type="ChEBI" id="CHEBI:18420"/>
    </ligand>
</feature>
<dbReference type="AlphaFoldDB" id="A0A1C1YVP5"/>
<evidence type="ECO:0000259" key="9">
    <source>
        <dbReference type="Pfam" id="PF01850"/>
    </source>
</evidence>
<dbReference type="RefSeq" id="WP_066178795.1">
    <property type="nucleotide sequence ID" value="NZ_LQZT01000013.1"/>
</dbReference>
<evidence type="ECO:0000256" key="4">
    <source>
        <dbReference type="ARBA" id="ARBA00022723"/>
    </source>
</evidence>
<comment type="cofactor">
    <cofactor evidence="1 8">
        <name>Mg(2+)</name>
        <dbReference type="ChEBI" id="CHEBI:18420"/>
    </cofactor>
</comment>
<feature type="binding site" evidence="8">
    <location>
        <position position="103"/>
    </location>
    <ligand>
        <name>Mg(2+)</name>
        <dbReference type="ChEBI" id="CHEBI:18420"/>
    </ligand>
</feature>
<dbReference type="InterPro" id="IPR002716">
    <property type="entry name" value="PIN_dom"/>
</dbReference>
<reference evidence="10 11" key="1">
    <citation type="submission" date="2015-12" db="EMBL/GenBank/DDBJ databases">
        <authorList>
            <person name="Shamseldin A."/>
            <person name="Moawad H."/>
            <person name="Abd El-Rahim W.M."/>
            <person name="Sadowsky M.J."/>
        </authorList>
    </citation>
    <scope>NUCLEOTIDE SEQUENCE [LARGE SCALE GENOMIC DNA]</scope>
    <source>
        <strain evidence="10 11">JC234</strain>
    </source>
</reference>
<dbReference type="OrthoDB" id="5458135at2"/>
<gene>
    <name evidence="8" type="primary">vapC</name>
    <name evidence="10" type="ORF">AWJ14_13335</name>
</gene>
<dbReference type="GO" id="GO:0090729">
    <property type="term" value="F:toxin activity"/>
    <property type="evidence" value="ECO:0007669"/>
    <property type="project" value="UniProtKB-KW"/>
</dbReference>
<name>A0A1C1YVP5_9HYPH</name>
<dbReference type="EMBL" id="LQZT01000013">
    <property type="protein sequence ID" value="OCW57529.1"/>
    <property type="molecule type" value="Genomic_DNA"/>
</dbReference>
<dbReference type="Proteomes" id="UP000094795">
    <property type="component" value="Unassembled WGS sequence"/>
</dbReference>
<evidence type="ECO:0000256" key="6">
    <source>
        <dbReference type="ARBA" id="ARBA00022842"/>
    </source>
</evidence>
<keyword evidence="4 8" id="KW-0479">Metal-binding</keyword>
<evidence type="ECO:0000313" key="10">
    <source>
        <dbReference type="EMBL" id="OCW57529.1"/>
    </source>
</evidence>
<evidence type="ECO:0000256" key="3">
    <source>
        <dbReference type="ARBA" id="ARBA00022722"/>
    </source>
</evidence>
<keyword evidence="11" id="KW-1185">Reference proteome</keyword>
<evidence type="ECO:0000256" key="1">
    <source>
        <dbReference type="ARBA" id="ARBA00001946"/>
    </source>
</evidence>
<dbReference type="InterPro" id="IPR022907">
    <property type="entry name" value="VapC_family"/>
</dbReference>
<proteinExistence type="inferred from homology"/>
<dbReference type="STRING" id="1480615.AWJ14_13335"/>
<dbReference type="Pfam" id="PF01850">
    <property type="entry name" value="PIN"/>
    <property type="match status" value="1"/>
</dbReference>
<feature type="domain" description="PIN" evidence="9">
    <location>
        <begin position="1"/>
        <end position="123"/>
    </location>
</feature>
<evidence type="ECO:0000256" key="7">
    <source>
        <dbReference type="ARBA" id="ARBA00038093"/>
    </source>
</evidence>
<dbReference type="GO" id="GO:0000287">
    <property type="term" value="F:magnesium ion binding"/>
    <property type="evidence" value="ECO:0007669"/>
    <property type="project" value="UniProtKB-UniRule"/>
</dbReference>
<dbReference type="InterPro" id="IPR029060">
    <property type="entry name" value="PIN-like_dom_sf"/>
</dbReference>
<dbReference type="GO" id="GO:0004540">
    <property type="term" value="F:RNA nuclease activity"/>
    <property type="evidence" value="ECO:0007669"/>
    <property type="project" value="InterPro"/>
</dbReference>
<keyword evidence="3 8" id="KW-0540">Nuclease</keyword>
<protein>
    <recommendedName>
        <fullName evidence="8">Ribonuclease VapC</fullName>
        <shortName evidence="8">RNase VapC</shortName>
        <ecNumber evidence="8">3.1.-.-</ecNumber>
    </recommendedName>
    <alternativeName>
        <fullName evidence="8">Toxin VapC</fullName>
    </alternativeName>
</protein>
<dbReference type="EC" id="3.1.-.-" evidence="8"/>
<keyword evidence="8" id="KW-0800">Toxin</keyword>
<evidence type="ECO:0000313" key="11">
    <source>
        <dbReference type="Proteomes" id="UP000094795"/>
    </source>
</evidence>
<dbReference type="Gene3D" id="3.40.50.1010">
    <property type="entry name" value="5'-nuclease"/>
    <property type="match status" value="1"/>
</dbReference>
<dbReference type="CDD" id="cd18731">
    <property type="entry name" value="PIN_NgFitB-like"/>
    <property type="match status" value="1"/>
</dbReference>
<comment type="caution">
    <text evidence="10">The sequence shown here is derived from an EMBL/GenBank/DDBJ whole genome shotgun (WGS) entry which is preliminary data.</text>
</comment>
<dbReference type="InterPro" id="IPR050556">
    <property type="entry name" value="Type_II_TA_system_RNase"/>
</dbReference>
<dbReference type="PANTHER" id="PTHR33653">
    <property type="entry name" value="RIBONUCLEASE VAPC2"/>
    <property type="match status" value="1"/>
</dbReference>
<keyword evidence="2 8" id="KW-1277">Toxin-antitoxin system</keyword>
<sequence length="140" mass="15051">MILDTNVISEIMRPVPDPRVVAWFGETAGEQRYVTAITEAELLFGIALMPAGKRRDDSAAAIARVLGVEMGSPALPFESGDAPFFAGVMSTRQRAGRPVSVVDAQIAAIALRRGLPVVTRNTRDFEGCGVTLINPWKSQP</sequence>
<dbReference type="GO" id="GO:0016787">
    <property type="term" value="F:hydrolase activity"/>
    <property type="evidence" value="ECO:0007669"/>
    <property type="project" value="UniProtKB-KW"/>
</dbReference>
<comment type="similarity">
    <text evidence="7 8">Belongs to the PINc/VapC protein family.</text>
</comment>
<keyword evidence="5 8" id="KW-0378">Hydrolase</keyword>